<evidence type="ECO:0008006" key="7">
    <source>
        <dbReference type="Google" id="ProtNLM"/>
    </source>
</evidence>
<dbReference type="SUPFAM" id="SSF48403">
    <property type="entry name" value="Ankyrin repeat"/>
    <property type="match status" value="1"/>
</dbReference>
<dbReference type="PROSITE" id="PS51257">
    <property type="entry name" value="PROKAR_LIPOPROTEIN"/>
    <property type="match status" value="1"/>
</dbReference>
<name>A0ABP7PI03_9GAMM</name>
<dbReference type="PROSITE" id="PS50088">
    <property type="entry name" value="ANK_REPEAT"/>
    <property type="match status" value="3"/>
</dbReference>
<dbReference type="InterPro" id="IPR036770">
    <property type="entry name" value="Ankyrin_rpt-contain_sf"/>
</dbReference>
<reference evidence="6" key="1">
    <citation type="journal article" date="2019" name="Int. J. Syst. Evol. Microbiol.">
        <title>The Global Catalogue of Microorganisms (GCM) 10K type strain sequencing project: providing services to taxonomists for standard genome sequencing and annotation.</title>
        <authorList>
            <consortium name="The Broad Institute Genomics Platform"/>
            <consortium name="The Broad Institute Genome Sequencing Center for Infectious Disease"/>
            <person name="Wu L."/>
            <person name="Ma J."/>
        </authorList>
    </citation>
    <scope>NUCLEOTIDE SEQUENCE [LARGE SCALE GENOMIC DNA]</scope>
    <source>
        <strain evidence="6">JCM 17555</strain>
    </source>
</reference>
<accession>A0ABP7PI03</accession>
<dbReference type="EMBL" id="BAABBO010000011">
    <property type="protein sequence ID" value="GAA3965988.1"/>
    <property type="molecule type" value="Genomic_DNA"/>
</dbReference>
<keyword evidence="2 3" id="KW-0040">ANK repeat</keyword>
<evidence type="ECO:0000256" key="2">
    <source>
        <dbReference type="ARBA" id="ARBA00023043"/>
    </source>
</evidence>
<evidence type="ECO:0000313" key="6">
    <source>
        <dbReference type="Proteomes" id="UP001501337"/>
    </source>
</evidence>
<feature type="repeat" description="ANK" evidence="3">
    <location>
        <begin position="160"/>
        <end position="187"/>
    </location>
</feature>
<dbReference type="PANTHER" id="PTHR24171">
    <property type="entry name" value="ANKYRIN REPEAT DOMAIN-CONTAINING PROTEIN 39-RELATED"/>
    <property type="match status" value="1"/>
</dbReference>
<comment type="caution">
    <text evidence="5">The sequence shown here is derived from an EMBL/GenBank/DDBJ whole genome shotgun (WGS) entry which is preliminary data.</text>
</comment>
<protein>
    <recommendedName>
        <fullName evidence="7">Ankyrin repeat protein</fullName>
    </recommendedName>
</protein>
<evidence type="ECO:0000256" key="4">
    <source>
        <dbReference type="SAM" id="SignalP"/>
    </source>
</evidence>
<feature type="repeat" description="ANK" evidence="3">
    <location>
        <begin position="95"/>
        <end position="127"/>
    </location>
</feature>
<dbReference type="RefSeq" id="WP_344806819.1">
    <property type="nucleotide sequence ID" value="NZ_BAABBO010000011.1"/>
</dbReference>
<dbReference type="PANTHER" id="PTHR24171:SF8">
    <property type="entry name" value="BRCA1-ASSOCIATED RING DOMAIN PROTEIN 1"/>
    <property type="match status" value="1"/>
</dbReference>
<organism evidence="5 6">
    <name type="scientific">Allohahella marinimesophila</name>
    <dbReference type="NCBI Taxonomy" id="1054972"/>
    <lineage>
        <taxon>Bacteria</taxon>
        <taxon>Pseudomonadati</taxon>
        <taxon>Pseudomonadota</taxon>
        <taxon>Gammaproteobacteria</taxon>
        <taxon>Oceanospirillales</taxon>
        <taxon>Hahellaceae</taxon>
        <taxon>Allohahella</taxon>
    </lineage>
</organism>
<evidence type="ECO:0000256" key="1">
    <source>
        <dbReference type="ARBA" id="ARBA00022737"/>
    </source>
</evidence>
<keyword evidence="4" id="KW-0732">Signal</keyword>
<dbReference type="Proteomes" id="UP001501337">
    <property type="component" value="Unassembled WGS sequence"/>
</dbReference>
<keyword evidence="6" id="KW-1185">Reference proteome</keyword>
<dbReference type="InterPro" id="IPR002110">
    <property type="entry name" value="Ankyrin_rpt"/>
</dbReference>
<evidence type="ECO:0000313" key="5">
    <source>
        <dbReference type="EMBL" id="GAA3965988.1"/>
    </source>
</evidence>
<dbReference type="SMART" id="SM00248">
    <property type="entry name" value="ANK"/>
    <property type="match status" value="5"/>
</dbReference>
<keyword evidence="1" id="KW-0677">Repeat</keyword>
<sequence length="187" mass="19391">MLKRNATALVLLLAAPLVLQGCATPPKTDATAVLSAVSKGDTQRLVNQLAEGADPNVISPENQETPLHIAARRGDSRAVQALAASGADLDARSSDGATPLALAITNGHLSTSKALIRAGARVNTEYQDKPLLMIVVEQGSLLMAQVMLSAGASVNARDADGDTALMVAVKKNNEDMQMLLRQSGGEI</sequence>
<feature type="signal peptide" evidence="4">
    <location>
        <begin position="1"/>
        <end position="23"/>
    </location>
</feature>
<dbReference type="PRINTS" id="PR01415">
    <property type="entry name" value="ANKYRIN"/>
</dbReference>
<gene>
    <name evidence="5" type="ORF">GCM10022278_24860</name>
</gene>
<feature type="chain" id="PRO_5045833134" description="Ankyrin repeat protein" evidence="4">
    <location>
        <begin position="24"/>
        <end position="187"/>
    </location>
</feature>
<feature type="repeat" description="ANK" evidence="3">
    <location>
        <begin position="62"/>
        <end position="94"/>
    </location>
</feature>
<proteinExistence type="predicted"/>
<dbReference type="Pfam" id="PF12796">
    <property type="entry name" value="Ank_2"/>
    <property type="match status" value="2"/>
</dbReference>
<dbReference type="PROSITE" id="PS50297">
    <property type="entry name" value="ANK_REP_REGION"/>
    <property type="match status" value="3"/>
</dbReference>
<dbReference type="Gene3D" id="1.25.40.20">
    <property type="entry name" value="Ankyrin repeat-containing domain"/>
    <property type="match status" value="2"/>
</dbReference>
<evidence type="ECO:0000256" key="3">
    <source>
        <dbReference type="PROSITE-ProRule" id="PRU00023"/>
    </source>
</evidence>